<reference evidence="10 11" key="1">
    <citation type="submission" date="2015-10" db="EMBL/GenBank/DDBJ databases">
        <authorList>
            <person name="Gilbert D.G."/>
        </authorList>
    </citation>
    <scope>NUCLEOTIDE SEQUENCE [LARGE SCALE GENOMIC DNA]</scope>
    <source>
        <strain evidence="10 11">NRRL B-16712</strain>
    </source>
</reference>
<dbReference type="PROSITE" id="PS50929">
    <property type="entry name" value="ABC_TM1F"/>
    <property type="match status" value="1"/>
</dbReference>
<dbReference type="PROSITE" id="PS00211">
    <property type="entry name" value="ABC_TRANSPORTER_1"/>
    <property type="match status" value="1"/>
</dbReference>
<dbReference type="EMBL" id="LLZH01000013">
    <property type="protein sequence ID" value="KUL41529.1"/>
    <property type="molecule type" value="Genomic_DNA"/>
</dbReference>
<accession>A0A0X3V9K9</accession>
<dbReference type="SUPFAM" id="SSF52540">
    <property type="entry name" value="P-loop containing nucleoside triphosphate hydrolases"/>
    <property type="match status" value="1"/>
</dbReference>
<comment type="caution">
    <text evidence="10">The sequence shown here is derived from an EMBL/GenBank/DDBJ whole genome shotgun (WGS) entry which is preliminary data.</text>
</comment>
<dbReference type="AlphaFoldDB" id="A0A0X3V9K9"/>
<evidence type="ECO:0000259" key="8">
    <source>
        <dbReference type="PROSITE" id="PS50893"/>
    </source>
</evidence>
<dbReference type="Gene3D" id="1.20.1560.10">
    <property type="entry name" value="ABC transporter type 1, transmembrane domain"/>
    <property type="match status" value="1"/>
</dbReference>
<dbReference type="GO" id="GO:0016887">
    <property type="term" value="F:ATP hydrolysis activity"/>
    <property type="evidence" value="ECO:0007669"/>
    <property type="project" value="InterPro"/>
</dbReference>
<dbReference type="GO" id="GO:0034040">
    <property type="term" value="F:ATPase-coupled lipid transmembrane transporter activity"/>
    <property type="evidence" value="ECO:0007669"/>
    <property type="project" value="TreeGrafter"/>
</dbReference>
<evidence type="ECO:0000256" key="2">
    <source>
        <dbReference type="ARBA" id="ARBA00022692"/>
    </source>
</evidence>
<dbReference type="InterPro" id="IPR017871">
    <property type="entry name" value="ABC_transporter-like_CS"/>
</dbReference>
<keyword evidence="4" id="KW-0067">ATP-binding</keyword>
<dbReference type="RefSeq" id="WP_067685308.1">
    <property type="nucleotide sequence ID" value="NZ_LLZH01000013.1"/>
</dbReference>
<dbReference type="InterPro" id="IPR027417">
    <property type="entry name" value="P-loop_NTPase"/>
</dbReference>
<dbReference type="SUPFAM" id="SSF90123">
    <property type="entry name" value="ABC transporter transmembrane region"/>
    <property type="match status" value="1"/>
</dbReference>
<evidence type="ECO:0000256" key="3">
    <source>
        <dbReference type="ARBA" id="ARBA00022741"/>
    </source>
</evidence>
<evidence type="ECO:0000313" key="11">
    <source>
        <dbReference type="Proteomes" id="UP000053244"/>
    </source>
</evidence>
<feature type="transmembrane region" description="Helical" evidence="7">
    <location>
        <begin position="133"/>
        <end position="154"/>
    </location>
</feature>
<keyword evidence="11" id="KW-1185">Reference proteome</keyword>
<dbReference type="PANTHER" id="PTHR24221:SF654">
    <property type="entry name" value="ATP-BINDING CASSETTE SUB-FAMILY B MEMBER 6"/>
    <property type="match status" value="1"/>
</dbReference>
<dbReference type="OrthoDB" id="9806127at2"/>
<dbReference type="InterPro" id="IPR036640">
    <property type="entry name" value="ABC1_TM_sf"/>
</dbReference>
<dbReference type="InterPro" id="IPR003593">
    <property type="entry name" value="AAA+_ATPase"/>
</dbReference>
<dbReference type="SMART" id="SM00382">
    <property type="entry name" value="AAA"/>
    <property type="match status" value="1"/>
</dbReference>
<dbReference type="GO" id="GO:0140359">
    <property type="term" value="F:ABC-type transporter activity"/>
    <property type="evidence" value="ECO:0007669"/>
    <property type="project" value="InterPro"/>
</dbReference>
<feature type="transmembrane region" description="Helical" evidence="7">
    <location>
        <begin position="160"/>
        <end position="180"/>
    </location>
</feature>
<dbReference type="Pfam" id="PF00005">
    <property type="entry name" value="ABC_tran"/>
    <property type="match status" value="1"/>
</dbReference>
<dbReference type="Proteomes" id="UP000053244">
    <property type="component" value="Unassembled WGS sequence"/>
</dbReference>
<evidence type="ECO:0000256" key="1">
    <source>
        <dbReference type="ARBA" id="ARBA00004651"/>
    </source>
</evidence>
<evidence type="ECO:0000256" key="6">
    <source>
        <dbReference type="ARBA" id="ARBA00023136"/>
    </source>
</evidence>
<dbReference type="GO" id="GO:0005524">
    <property type="term" value="F:ATP binding"/>
    <property type="evidence" value="ECO:0007669"/>
    <property type="project" value="UniProtKB-KW"/>
</dbReference>
<keyword evidence="5 7" id="KW-1133">Transmembrane helix</keyword>
<keyword evidence="3" id="KW-0547">Nucleotide-binding</keyword>
<evidence type="ECO:0000256" key="7">
    <source>
        <dbReference type="SAM" id="Phobius"/>
    </source>
</evidence>
<dbReference type="InterPro" id="IPR011527">
    <property type="entry name" value="ABC1_TM_dom"/>
</dbReference>
<feature type="domain" description="ABC transporter" evidence="8">
    <location>
        <begin position="342"/>
        <end position="589"/>
    </location>
</feature>
<gene>
    <name evidence="10" type="ORF">ADL15_04585</name>
</gene>
<dbReference type="GO" id="GO:0005886">
    <property type="term" value="C:plasma membrane"/>
    <property type="evidence" value="ECO:0007669"/>
    <property type="project" value="UniProtKB-SubCell"/>
</dbReference>
<evidence type="ECO:0000259" key="9">
    <source>
        <dbReference type="PROSITE" id="PS50929"/>
    </source>
</evidence>
<dbReference type="PANTHER" id="PTHR24221">
    <property type="entry name" value="ATP-BINDING CASSETTE SUB-FAMILY B"/>
    <property type="match status" value="1"/>
</dbReference>
<feature type="transmembrane region" description="Helical" evidence="7">
    <location>
        <begin position="59"/>
        <end position="84"/>
    </location>
</feature>
<dbReference type="Gene3D" id="3.40.50.300">
    <property type="entry name" value="P-loop containing nucleotide triphosphate hydrolases"/>
    <property type="match status" value="1"/>
</dbReference>
<organism evidence="10 11">
    <name type="scientific">Actinoplanes awajinensis subsp. mycoplanecinus</name>
    <dbReference type="NCBI Taxonomy" id="135947"/>
    <lineage>
        <taxon>Bacteria</taxon>
        <taxon>Bacillati</taxon>
        <taxon>Actinomycetota</taxon>
        <taxon>Actinomycetes</taxon>
        <taxon>Micromonosporales</taxon>
        <taxon>Micromonosporaceae</taxon>
        <taxon>Actinoplanes</taxon>
    </lineage>
</organism>
<evidence type="ECO:0000313" key="10">
    <source>
        <dbReference type="EMBL" id="KUL41529.1"/>
    </source>
</evidence>
<evidence type="ECO:0000256" key="4">
    <source>
        <dbReference type="ARBA" id="ARBA00022840"/>
    </source>
</evidence>
<comment type="subcellular location">
    <subcellularLocation>
        <location evidence="1">Cell membrane</location>
        <topology evidence="1">Multi-pass membrane protein</topology>
    </subcellularLocation>
</comment>
<feature type="transmembrane region" description="Helical" evidence="7">
    <location>
        <begin position="26"/>
        <end position="47"/>
    </location>
</feature>
<keyword evidence="6 7" id="KW-0472">Membrane</keyword>
<evidence type="ECO:0000256" key="5">
    <source>
        <dbReference type="ARBA" id="ARBA00022989"/>
    </source>
</evidence>
<dbReference type="InterPro" id="IPR003439">
    <property type="entry name" value="ABC_transporter-like_ATP-bd"/>
</dbReference>
<keyword evidence="2 7" id="KW-0812">Transmembrane</keyword>
<proteinExistence type="predicted"/>
<dbReference type="InterPro" id="IPR039421">
    <property type="entry name" value="Type_1_exporter"/>
</dbReference>
<dbReference type="PROSITE" id="PS50893">
    <property type="entry name" value="ABC_TRANSPORTER_2"/>
    <property type="match status" value="1"/>
</dbReference>
<name>A0A0X3V9K9_9ACTN</name>
<feature type="domain" description="ABC transmembrane type-1" evidence="9">
    <location>
        <begin position="26"/>
        <end position="307"/>
    </location>
</feature>
<sequence>MRQTVTGAWRLLRIAWRLDRRKTASAIFLMFGHVTMGPVMAAGLGVMTDAVVAGDGTTAAWYGVLVAILVMITLTFGNFAHIAYTELSEIAERDLTEELMLLSNGSEGIEHHERADYADELTVLRRDTRKLTLALEALFGTLGLVLFGLLTAILLGRVNLVLLLLMPIAALPPLLSGRWAETRIDRAKTSTAESTRIALNLFRLATSARFGGELRVFGLREELLRRHRQEWGRTSRGLAGAYTRGGAIRAAGQVLFGLAYTGAVLLVIRDVVAGKGTIGDVVLVMVLASQVNHQVITAITLLGTLQRVGSLLQRFRVVRELVTVTHPAPVDREPPRRLSDGIRLDDVDFVYPGTDKPVLSGVTLTLPAGASVAIVGENGAGKSTLVKLLCGMYQPSRGQILVDGVDLRRIPVHAWREQISAGFQDFARFELRTGDVVGLGDLPRMGDDGAVAVALDRAQGTDVVERLEHGLDTPLGKSYTNGAELSGGQWQKLAVGRALMRETPLLLVLDEPTSALDPQAEHRLFELYAEQARQVRASRGAITLFVSHRFSTVRMADLIIVLRDGRVVETGDHDGLMLRDGLYAELFGLQAKAYR</sequence>
<protein>
    <submittedName>
        <fullName evidence="10">ABC transporter permease</fullName>
    </submittedName>
</protein>